<evidence type="ECO:0000256" key="2">
    <source>
        <dbReference type="ARBA" id="ARBA00008912"/>
    </source>
</evidence>
<dbReference type="GO" id="GO:0006363">
    <property type="term" value="P:termination of RNA polymerase I transcription"/>
    <property type="evidence" value="ECO:0007669"/>
    <property type="project" value="EnsemblFungi"/>
</dbReference>
<dbReference type="GO" id="GO:0003899">
    <property type="term" value="F:DNA-directed RNA polymerase activity"/>
    <property type="evidence" value="ECO:0007669"/>
    <property type="project" value="UniProtKB-UniRule"/>
</dbReference>
<dbReference type="InParanoid" id="A0A1D2VK61"/>
<dbReference type="InterPro" id="IPR005570">
    <property type="entry name" value="RPABC3"/>
</dbReference>
<evidence type="ECO:0000313" key="5">
    <source>
        <dbReference type="EMBL" id="ODV61983.1"/>
    </source>
</evidence>
<dbReference type="FunFam" id="2.40.50.140:FF:000191">
    <property type="entry name" value="DNA-directed RNA polymerases I, II, and III subunit RPABC3"/>
    <property type="match status" value="1"/>
</dbReference>
<keyword evidence="3 4" id="KW-0539">Nucleus</keyword>
<comment type="function">
    <text evidence="4">DNA-dependent RNA polymerase catalyzes the transcription of DNA into RNA using the four ribonucleoside triphosphates as substrates. Common component of RNA polymerases I, II and III which synthesize ribosomal RNA precursors, mRNA precursors and many functional non-coding RNAs, and small RNAs, such as 5S rRNA and tRNAs, respectively.</text>
</comment>
<dbReference type="Gene3D" id="2.40.50.140">
    <property type="entry name" value="Nucleic acid-binding proteins"/>
    <property type="match status" value="1"/>
</dbReference>
<dbReference type="PANTHER" id="PTHR10917:SF0">
    <property type="entry name" value="DNA-DIRECTED RNA POLYMERASES I, II, AND III SUBUNIT RPABC3"/>
    <property type="match status" value="1"/>
</dbReference>
<dbReference type="OrthoDB" id="20018at2759"/>
<dbReference type="GO" id="GO:0006384">
    <property type="term" value="P:transcription initiation at RNA polymerase III promoter"/>
    <property type="evidence" value="ECO:0007669"/>
    <property type="project" value="EnsemblFungi"/>
</dbReference>
<gene>
    <name evidence="5" type="ORF">ASCRUDRAFT_33393</name>
</gene>
<evidence type="ECO:0000313" key="6">
    <source>
        <dbReference type="Proteomes" id="UP000095038"/>
    </source>
</evidence>
<dbReference type="GO" id="GO:0042797">
    <property type="term" value="P:tRNA transcription by RNA polymerase III"/>
    <property type="evidence" value="ECO:0007669"/>
    <property type="project" value="EnsemblFungi"/>
</dbReference>
<organism evidence="5 6">
    <name type="scientific">Ascoidea rubescens DSM 1968</name>
    <dbReference type="NCBI Taxonomy" id="1344418"/>
    <lineage>
        <taxon>Eukaryota</taxon>
        <taxon>Fungi</taxon>
        <taxon>Dikarya</taxon>
        <taxon>Ascomycota</taxon>
        <taxon>Saccharomycotina</taxon>
        <taxon>Saccharomycetes</taxon>
        <taxon>Ascoideaceae</taxon>
        <taxon>Ascoidea</taxon>
    </lineage>
</organism>
<dbReference type="Proteomes" id="UP000095038">
    <property type="component" value="Unassembled WGS sequence"/>
</dbReference>
<evidence type="ECO:0000256" key="3">
    <source>
        <dbReference type="ARBA" id="ARBA00023242"/>
    </source>
</evidence>
<sequence>MSNTLFDDRFVVESTDSARYDRITRIVASSTSSKDIKITLDINSEIYPVADHDTLTITLASSLTEDPADDFANVGWRPHAAESARSLADDYEYVMYGTIYKFDESVSTNESIENSIKVYASFGGLLMCLEGTYRNLSSLKQSHVYILIRK</sequence>
<accession>A0A1D2VK61</accession>
<dbReference type="SMART" id="SM00658">
    <property type="entry name" value="RPOL8c"/>
    <property type="match status" value="1"/>
</dbReference>
<dbReference type="PANTHER" id="PTHR10917">
    <property type="entry name" value="DNA-DIRECTED RNA POLYMERASES I, II, AND III SUBUNIT RPABC3"/>
    <property type="match status" value="1"/>
</dbReference>
<dbReference type="GO" id="GO:0005736">
    <property type="term" value="C:RNA polymerase I complex"/>
    <property type="evidence" value="ECO:0007669"/>
    <property type="project" value="EnsemblFungi"/>
</dbReference>
<dbReference type="SUPFAM" id="SSF50249">
    <property type="entry name" value="Nucleic acid-binding proteins"/>
    <property type="match status" value="1"/>
</dbReference>
<keyword evidence="6" id="KW-1185">Reference proteome</keyword>
<dbReference type="GeneID" id="30964063"/>
<dbReference type="GO" id="GO:0006386">
    <property type="term" value="P:termination of RNA polymerase III transcription"/>
    <property type="evidence" value="ECO:0007669"/>
    <property type="project" value="EnsemblFungi"/>
</dbReference>
<name>A0A1D2VK61_9ASCO</name>
<dbReference type="InterPro" id="IPR012340">
    <property type="entry name" value="NA-bd_OB-fold"/>
</dbReference>
<dbReference type="GO" id="GO:0005666">
    <property type="term" value="C:RNA polymerase III complex"/>
    <property type="evidence" value="ECO:0007669"/>
    <property type="project" value="EnsemblFungi"/>
</dbReference>
<dbReference type="GO" id="GO:0006367">
    <property type="term" value="P:transcription initiation at RNA polymerase II promoter"/>
    <property type="evidence" value="ECO:0007669"/>
    <property type="project" value="EnsemblFungi"/>
</dbReference>
<evidence type="ECO:0000256" key="1">
    <source>
        <dbReference type="ARBA" id="ARBA00004123"/>
    </source>
</evidence>
<dbReference type="GO" id="GO:0006361">
    <property type="term" value="P:transcription initiation at RNA polymerase I promoter"/>
    <property type="evidence" value="ECO:0007669"/>
    <property type="project" value="EnsemblFungi"/>
</dbReference>
<dbReference type="GO" id="GO:0006362">
    <property type="term" value="P:transcription elongation by RNA polymerase I"/>
    <property type="evidence" value="ECO:0007669"/>
    <property type="project" value="EnsemblFungi"/>
</dbReference>
<dbReference type="GO" id="GO:0003968">
    <property type="term" value="F:RNA-directed RNA polymerase activity"/>
    <property type="evidence" value="ECO:0007669"/>
    <property type="project" value="EnsemblFungi"/>
</dbReference>
<dbReference type="GO" id="GO:0005665">
    <property type="term" value="C:RNA polymerase II, core complex"/>
    <property type="evidence" value="ECO:0007669"/>
    <property type="project" value="UniProtKB-UniRule"/>
</dbReference>
<dbReference type="AlphaFoldDB" id="A0A1D2VK61"/>
<evidence type="ECO:0000256" key="4">
    <source>
        <dbReference type="PIRNR" id="PIRNR000779"/>
    </source>
</evidence>
<comment type="subcellular location">
    <subcellularLocation>
        <location evidence="1">Nucleus</location>
    </subcellularLocation>
</comment>
<comment type="similarity">
    <text evidence="2 4">Belongs to the eukaryotic RPB8 RNA polymerase subunit family.</text>
</comment>
<dbReference type="STRING" id="1344418.A0A1D2VK61"/>
<dbReference type="EMBL" id="KV454478">
    <property type="protein sequence ID" value="ODV61983.1"/>
    <property type="molecule type" value="Genomic_DNA"/>
</dbReference>
<dbReference type="GO" id="GO:0006368">
    <property type="term" value="P:transcription elongation by RNA polymerase II"/>
    <property type="evidence" value="ECO:0007669"/>
    <property type="project" value="EnsemblFungi"/>
</dbReference>
<protein>
    <recommendedName>
        <fullName evidence="4">DNA-directed RNA polymerases I, II, and III subunit RPABC3</fullName>
    </recommendedName>
</protein>
<dbReference type="PIRSF" id="PIRSF000779">
    <property type="entry name" value="RNA_pol_Rpb8"/>
    <property type="match status" value="1"/>
</dbReference>
<dbReference type="FunCoup" id="A0A1D2VK61">
    <property type="interactions" value="808"/>
</dbReference>
<proteinExistence type="inferred from homology"/>
<dbReference type="RefSeq" id="XP_020048290.1">
    <property type="nucleotide sequence ID" value="XM_020190427.1"/>
</dbReference>
<dbReference type="Pfam" id="PF03870">
    <property type="entry name" value="RNA_pol_Rpb8"/>
    <property type="match status" value="1"/>
</dbReference>
<reference evidence="6" key="1">
    <citation type="submission" date="2016-05" db="EMBL/GenBank/DDBJ databases">
        <title>Comparative genomics of biotechnologically important yeasts.</title>
        <authorList>
            <consortium name="DOE Joint Genome Institute"/>
            <person name="Riley R."/>
            <person name="Haridas S."/>
            <person name="Wolfe K.H."/>
            <person name="Lopes M.R."/>
            <person name="Hittinger C.T."/>
            <person name="Goker M."/>
            <person name="Salamov A."/>
            <person name="Wisecaver J."/>
            <person name="Long T.M."/>
            <person name="Aerts A.L."/>
            <person name="Barry K."/>
            <person name="Choi C."/>
            <person name="Clum A."/>
            <person name="Coughlan A.Y."/>
            <person name="Deshpande S."/>
            <person name="Douglass A.P."/>
            <person name="Hanson S.J."/>
            <person name="Klenk H.-P."/>
            <person name="Labutti K."/>
            <person name="Lapidus A."/>
            <person name="Lindquist E."/>
            <person name="Lipzen A."/>
            <person name="Meier-Kolthoff J.P."/>
            <person name="Ohm R.A."/>
            <person name="Otillar R.P."/>
            <person name="Pangilinan J."/>
            <person name="Peng Y."/>
            <person name="Rokas A."/>
            <person name="Rosa C.A."/>
            <person name="Scheuner C."/>
            <person name="Sibirny A.A."/>
            <person name="Slot J.C."/>
            <person name="Stielow J.B."/>
            <person name="Sun H."/>
            <person name="Kurtzman C.P."/>
            <person name="Blackwell M."/>
            <person name="Grigoriev I.V."/>
            <person name="Jeffries T.W."/>
        </authorList>
    </citation>
    <scope>NUCLEOTIDE SEQUENCE [LARGE SCALE GENOMIC DNA]</scope>
    <source>
        <strain evidence="6">DSM 1968</strain>
    </source>
</reference>